<accession>A0ABQ7Q5L9</accession>
<keyword evidence="3 7" id="KW-1133">Transmembrane helix</keyword>
<dbReference type="InterPro" id="IPR005829">
    <property type="entry name" value="Sugar_transporter_CS"/>
</dbReference>
<proteinExistence type="predicted"/>
<evidence type="ECO:0000256" key="4">
    <source>
        <dbReference type="ARBA" id="ARBA00023136"/>
    </source>
</evidence>
<keyword evidence="2 7" id="KW-0812">Transmembrane</keyword>
<evidence type="ECO:0000256" key="2">
    <source>
        <dbReference type="ARBA" id="ARBA00022692"/>
    </source>
</evidence>
<evidence type="ECO:0000256" key="3">
    <source>
        <dbReference type="ARBA" id="ARBA00022989"/>
    </source>
</evidence>
<evidence type="ECO:0000259" key="8">
    <source>
        <dbReference type="PROSITE" id="PS50850"/>
    </source>
</evidence>
<evidence type="ECO:0000313" key="10">
    <source>
        <dbReference type="Proteomes" id="UP000823941"/>
    </source>
</evidence>
<dbReference type="InterPro" id="IPR005828">
    <property type="entry name" value="MFS_sugar_transport-like"/>
</dbReference>
<feature type="transmembrane region" description="Helical" evidence="7">
    <location>
        <begin position="416"/>
        <end position="436"/>
    </location>
</feature>
<feature type="coiled-coil region" evidence="5">
    <location>
        <begin position="292"/>
        <end position="319"/>
    </location>
</feature>
<feature type="transmembrane region" description="Helical" evidence="7">
    <location>
        <begin position="215"/>
        <end position="239"/>
    </location>
</feature>
<dbReference type="PROSITE" id="PS00216">
    <property type="entry name" value="SUGAR_TRANSPORT_1"/>
    <property type="match status" value="2"/>
</dbReference>
<feature type="domain" description="Major facilitator superfamily (MFS) profile" evidence="8">
    <location>
        <begin position="85"/>
        <end position="498"/>
    </location>
</feature>
<feature type="transmembrane region" description="Helical" evidence="7">
    <location>
        <begin position="392"/>
        <end position="410"/>
    </location>
</feature>
<feature type="transmembrane region" description="Helical" evidence="7">
    <location>
        <begin position="329"/>
        <end position="350"/>
    </location>
</feature>
<feature type="transmembrane region" description="Helical" evidence="7">
    <location>
        <begin position="182"/>
        <end position="203"/>
    </location>
</feature>
<dbReference type="Proteomes" id="UP000823941">
    <property type="component" value="Chromosome 23"/>
</dbReference>
<dbReference type="PANTHER" id="PTHR24064">
    <property type="entry name" value="SOLUTE CARRIER FAMILY 22 MEMBER"/>
    <property type="match status" value="1"/>
</dbReference>
<keyword evidence="10" id="KW-1185">Reference proteome</keyword>
<evidence type="ECO:0000256" key="5">
    <source>
        <dbReference type="SAM" id="Coils"/>
    </source>
</evidence>
<evidence type="ECO:0000313" key="9">
    <source>
        <dbReference type="EMBL" id="KAG7299213.1"/>
    </source>
</evidence>
<comment type="subcellular location">
    <subcellularLocation>
        <location evidence="1">Membrane</location>
        <topology evidence="1">Multi-pass membrane protein</topology>
    </subcellularLocation>
</comment>
<dbReference type="InterPro" id="IPR020846">
    <property type="entry name" value="MFS_dom"/>
</dbReference>
<protein>
    <recommendedName>
        <fullName evidence="8">Major facilitator superfamily (MFS) profile domain-containing protein</fullName>
    </recommendedName>
</protein>
<dbReference type="InterPro" id="IPR036259">
    <property type="entry name" value="MFS_trans_sf"/>
</dbReference>
<keyword evidence="5" id="KW-0175">Coiled coil</keyword>
<dbReference type="Gene3D" id="1.20.1250.20">
    <property type="entry name" value="MFS general substrate transporter like domains"/>
    <property type="match status" value="1"/>
</dbReference>
<organism evidence="9 10">
    <name type="scientific">Plutella xylostella</name>
    <name type="common">Diamondback moth</name>
    <name type="synonym">Plutella maculipennis</name>
    <dbReference type="NCBI Taxonomy" id="51655"/>
    <lineage>
        <taxon>Eukaryota</taxon>
        <taxon>Metazoa</taxon>
        <taxon>Ecdysozoa</taxon>
        <taxon>Arthropoda</taxon>
        <taxon>Hexapoda</taxon>
        <taxon>Insecta</taxon>
        <taxon>Pterygota</taxon>
        <taxon>Neoptera</taxon>
        <taxon>Endopterygota</taxon>
        <taxon>Lepidoptera</taxon>
        <taxon>Glossata</taxon>
        <taxon>Ditrysia</taxon>
        <taxon>Yponomeutoidea</taxon>
        <taxon>Plutellidae</taxon>
        <taxon>Plutella</taxon>
    </lineage>
</organism>
<feature type="transmembrane region" description="Helical" evidence="7">
    <location>
        <begin position="472"/>
        <end position="493"/>
    </location>
</feature>
<dbReference type="PROSITE" id="PS50850">
    <property type="entry name" value="MFS"/>
    <property type="match status" value="1"/>
</dbReference>
<dbReference type="EMBL" id="JAHIBW010000023">
    <property type="protein sequence ID" value="KAG7299213.1"/>
    <property type="molecule type" value="Genomic_DNA"/>
</dbReference>
<reference evidence="9 10" key="1">
    <citation type="submission" date="2021-06" db="EMBL/GenBank/DDBJ databases">
        <title>A haploid diamondback moth (Plutella xylostella L.) genome assembly resolves 31 chromosomes and identifies a diamide resistance mutation.</title>
        <authorList>
            <person name="Ward C.M."/>
            <person name="Perry K.D."/>
            <person name="Baker G."/>
            <person name="Powis K."/>
            <person name="Heckel D.G."/>
            <person name="Baxter S.W."/>
        </authorList>
    </citation>
    <scope>NUCLEOTIDE SEQUENCE [LARGE SCALE GENOMIC DNA]</scope>
    <source>
        <strain evidence="9 10">LV</strain>
        <tissue evidence="9">Single pupa</tissue>
    </source>
</reference>
<dbReference type="Pfam" id="PF00083">
    <property type="entry name" value="Sugar_tr"/>
    <property type="match status" value="1"/>
</dbReference>
<evidence type="ECO:0000256" key="7">
    <source>
        <dbReference type="SAM" id="Phobius"/>
    </source>
</evidence>
<keyword evidence="4 7" id="KW-0472">Membrane</keyword>
<feature type="transmembrane region" description="Helical" evidence="7">
    <location>
        <begin position="20"/>
        <end position="41"/>
    </location>
</feature>
<name>A0ABQ7Q5L9_PLUXY</name>
<feature type="transmembrane region" description="Helical" evidence="7">
    <location>
        <begin position="245"/>
        <end position="263"/>
    </location>
</feature>
<feature type="region of interest" description="Disordered" evidence="6">
    <location>
        <begin position="504"/>
        <end position="536"/>
    </location>
</feature>
<feature type="transmembrane region" description="Helical" evidence="7">
    <location>
        <begin position="362"/>
        <end position="380"/>
    </location>
</feature>
<evidence type="ECO:0000256" key="6">
    <source>
        <dbReference type="SAM" id="MobiDB-lite"/>
    </source>
</evidence>
<sequence>MAALERALTALGPFGLYQRYNLVLLCLPNLLAAMYSLNYVFVADQVPFRCVVPECEAVSEASYSDNVTSWLPPGQCSRPAPLPDLPPSADFCSELNYHPNDTVACEHVVYENLDTTYSEFDLGCRGWLRTLVGTVRNAALPLALLLTGYVSDGYGRRTAFCIMSGCAGALGVVKSFSVSYPMYLAVEFFEAALGYGFNSAGYVMMVELARPSQRAYFACSTGIAYGLGGVLFAWIAWRVPAWRSLLRVIHVPALLLPLYWLLIDESARWMHAKGDAEGTARVIRKAARWNKVQVDEELMKELAKESETAKEEAESEGNAWLSLVKSRVLMWRMTACSWCWICTTFVYYGLTINSVSLSGNKYTNFALNMGMEIVASLILMMSLEKFGRKRSIFAAFLLCGVACVIPYFVAHTRAGFGLFFVGKLAITFAFNSVYVYTSELFPTRVRSSALAACSLVGRLGSVLAPQTQLLGLYVQALLYGGGSLSAALLVLLIPETRRAALPTSLRGAEDMRRRQRTPTPPPPPVAMRQNTVESET</sequence>
<dbReference type="SUPFAM" id="SSF103473">
    <property type="entry name" value="MFS general substrate transporter"/>
    <property type="match status" value="1"/>
</dbReference>
<comment type="caution">
    <text evidence="9">The sequence shown here is derived from an EMBL/GenBank/DDBJ whole genome shotgun (WGS) entry which is preliminary data.</text>
</comment>
<gene>
    <name evidence="9" type="ORF">JYU34_017765</name>
</gene>
<evidence type="ECO:0000256" key="1">
    <source>
        <dbReference type="ARBA" id="ARBA00004141"/>
    </source>
</evidence>